<keyword evidence="1" id="KW-1133">Transmembrane helix</keyword>
<sequence length="291" mass="33167">MNLLSIPLLFAAAALFLLAVVFLLAALYFLLLIPRFHSPDCSALMGHFYAHRGLHDGNCGIPENSMKAFRLAIEKGYGIELDVQLSADGVPVVFHDATLTRVCGVNRRVCDLTLSELKQLSLGGKDFPDTGERIPTFAEFLKLADGRVPLIVEIKMEKWDARVPEAADALLKGYRGPYCVESFHPGVLVWYRKHRPDVFRGQLCTNFVKEHMCRSLSYFLLGKMLTNIAARPDFIAYDWRYRNDLSRRICCDLYHALPVAWTIRSQAELDECRKDFRLFIFEGFEPDADRK</sequence>
<feature type="domain" description="GP-PDE" evidence="2">
    <location>
        <begin position="46"/>
        <end position="291"/>
    </location>
</feature>
<gene>
    <name evidence="3" type="ORF">H9831_00825</name>
</gene>
<dbReference type="AlphaFoldDB" id="A0A9D1YM18"/>
<dbReference type="SUPFAM" id="SSF51695">
    <property type="entry name" value="PLC-like phosphodiesterases"/>
    <property type="match status" value="1"/>
</dbReference>
<dbReference type="Proteomes" id="UP000824007">
    <property type="component" value="Unassembled WGS sequence"/>
</dbReference>
<dbReference type="PROSITE" id="PS51704">
    <property type="entry name" value="GP_PDE"/>
    <property type="match status" value="1"/>
</dbReference>
<keyword evidence="1" id="KW-0472">Membrane</keyword>
<dbReference type="GO" id="GO:0006629">
    <property type="term" value="P:lipid metabolic process"/>
    <property type="evidence" value="ECO:0007669"/>
    <property type="project" value="InterPro"/>
</dbReference>
<keyword evidence="1" id="KW-0812">Transmembrane</keyword>
<dbReference type="GO" id="GO:0008081">
    <property type="term" value="F:phosphoric diester hydrolase activity"/>
    <property type="evidence" value="ECO:0007669"/>
    <property type="project" value="InterPro"/>
</dbReference>
<proteinExistence type="predicted"/>
<accession>A0A9D1YM18</accession>
<reference evidence="3" key="1">
    <citation type="journal article" date="2021" name="PeerJ">
        <title>Extensive microbial diversity within the chicken gut microbiome revealed by metagenomics and culture.</title>
        <authorList>
            <person name="Gilroy R."/>
            <person name="Ravi A."/>
            <person name="Getino M."/>
            <person name="Pursley I."/>
            <person name="Horton D.L."/>
            <person name="Alikhan N.F."/>
            <person name="Baker D."/>
            <person name="Gharbi K."/>
            <person name="Hall N."/>
            <person name="Watson M."/>
            <person name="Adriaenssens E.M."/>
            <person name="Foster-Nyarko E."/>
            <person name="Jarju S."/>
            <person name="Secka A."/>
            <person name="Antonio M."/>
            <person name="Oren A."/>
            <person name="Chaudhuri R.R."/>
            <person name="La Ragione R."/>
            <person name="Hildebrand F."/>
            <person name="Pallen M.J."/>
        </authorList>
    </citation>
    <scope>NUCLEOTIDE SEQUENCE</scope>
    <source>
        <strain evidence="3">ChiSxjej3B15-24422</strain>
    </source>
</reference>
<dbReference type="InterPro" id="IPR017946">
    <property type="entry name" value="PLC-like_Pdiesterase_TIM-brl"/>
</dbReference>
<feature type="transmembrane region" description="Helical" evidence="1">
    <location>
        <begin position="6"/>
        <end position="31"/>
    </location>
</feature>
<evidence type="ECO:0000313" key="4">
    <source>
        <dbReference type="Proteomes" id="UP000824007"/>
    </source>
</evidence>
<dbReference type="Pfam" id="PF03009">
    <property type="entry name" value="GDPD"/>
    <property type="match status" value="1"/>
</dbReference>
<evidence type="ECO:0000259" key="2">
    <source>
        <dbReference type="PROSITE" id="PS51704"/>
    </source>
</evidence>
<dbReference type="EMBL" id="DXDD01000007">
    <property type="protein sequence ID" value="HIY59219.1"/>
    <property type="molecule type" value="Genomic_DNA"/>
</dbReference>
<dbReference type="PANTHER" id="PTHR46211:SF1">
    <property type="entry name" value="GLYCEROPHOSPHODIESTER PHOSPHODIESTERASE, CYTOPLASMIC"/>
    <property type="match status" value="1"/>
</dbReference>
<comment type="caution">
    <text evidence="3">The sequence shown here is derived from an EMBL/GenBank/DDBJ whole genome shotgun (WGS) entry which is preliminary data.</text>
</comment>
<dbReference type="InterPro" id="IPR030395">
    <property type="entry name" value="GP_PDE_dom"/>
</dbReference>
<dbReference type="Gene3D" id="3.20.20.190">
    <property type="entry name" value="Phosphatidylinositol (PI) phosphodiesterase"/>
    <property type="match status" value="1"/>
</dbReference>
<protein>
    <submittedName>
        <fullName evidence="3">Glycerophosphodiester phosphodiesterase</fullName>
    </submittedName>
</protein>
<dbReference type="PANTHER" id="PTHR46211">
    <property type="entry name" value="GLYCEROPHOSPHORYL DIESTER PHOSPHODIESTERASE"/>
    <property type="match status" value="1"/>
</dbReference>
<organism evidence="3 4">
    <name type="scientific">Candidatus Eisenbergiella pullistercoris</name>
    <dbReference type="NCBI Taxonomy" id="2838555"/>
    <lineage>
        <taxon>Bacteria</taxon>
        <taxon>Bacillati</taxon>
        <taxon>Bacillota</taxon>
        <taxon>Clostridia</taxon>
        <taxon>Lachnospirales</taxon>
        <taxon>Lachnospiraceae</taxon>
        <taxon>Eisenbergiella</taxon>
    </lineage>
</organism>
<evidence type="ECO:0000256" key="1">
    <source>
        <dbReference type="SAM" id="Phobius"/>
    </source>
</evidence>
<name>A0A9D1YM18_9FIRM</name>
<evidence type="ECO:0000313" key="3">
    <source>
        <dbReference type="EMBL" id="HIY59219.1"/>
    </source>
</evidence>
<reference evidence="3" key="2">
    <citation type="submission" date="2021-04" db="EMBL/GenBank/DDBJ databases">
        <authorList>
            <person name="Gilroy R."/>
        </authorList>
    </citation>
    <scope>NUCLEOTIDE SEQUENCE</scope>
    <source>
        <strain evidence="3">ChiSxjej3B15-24422</strain>
    </source>
</reference>